<dbReference type="PRINTS" id="PR00625">
    <property type="entry name" value="JDOMAIN"/>
</dbReference>
<keyword evidence="3" id="KW-1185">Reference proteome</keyword>
<dbReference type="PANTHER" id="PTHR45376:SF1">
    <property type="entry name" value="CHAPERONE DNAJ-DOMAIN SUPERFAMILY PROTEIN-RELATED"/>
    <property type="match status" value="1"/>
</dbReference>
<dbReference type="Proteomes" id="UP000231279">
    <property type="component" value="Unassembled WGS sequence"/>
</dbReference>
<dbReference type="EMBL" id="NKXS01008607">
    <property type="protein sequence ID" value="PIM98222.1"/>
    <property type="molecule type" value="Genomic_DNA"/>
</dbReference>
<evidence type="ECO:0000313" key="3">
    <source>
        <dbReference type="Proteomes" id="UP000231279"/>
    </source>
</evidence>
<dbReference type="OrthoDB" id="10250354at2759"/>
<gene>
    <name evidence="2" type="ORF">CDL12_29299</name>
</gene>
<dbReference type="AlphaFoldDB" id="A0A2G9FYU4"/>
<dbReference type="SMART" id="SM00271">
    <property type="entry name" value="DnaJ"/>
    <property type="match status" value="1"/>
</dbReference>
<dbReference type="PANTHER" id="PTHR45376">
    <property type="entry name" value="CHAPERONE DNAJ-DOMAIN SUPERFAMILY PROTEIN-RELATED"/>
    <property type="match status" value="1"/>
</dbReference>
<dbReference type="InterPro" id="IPR036869">
    <property type="entry name" value="J_dom_sf"/>
</dbReference>
<reference evidence="3" key="1">
    <citation type="journal article" date="2018" name="Gigascience">
        <title>Genome assembly of the Pink Ipe (Handroanthus impetiginosus, Bignoniaceae), a highly valued, ecologically keystone Neotropical timber forest tree.</title>
        <authorList>
            <person name="Silva-Junior O.B."/>
            <person name="Grattapaglia D."/>
            <person name="Novaes E."/>
            <person name="Collevatti R.G."/>
        </authorList>
    </citation>
    <scope>NUCLEOTIDE SEQUENCE [LARGE SCALE GENOMIC DNA]</scope>
    <source>
        <strain evidence="3">cv. UFG-1</strain>
    </source>
</reference>
<organism evidence="2 3">
    <name type="scientific">Handroanthus impetiginosus</name>
    <dbReference type="NCBI Taxonomy" id="429701"/>
    <lineage>
        <taxon>Eukaryota</taxon>
        <taxon>Viridiplantae</taxon>
        <taxon>Streptophyta</taxon>
        <taxon>Embryophyta</taxon>
        <taxon>Tracheophyta</taxon>
        <taxon>Spermatophyta</taxon>
        <taxon>Magnoliopsida</taxon>
        <taxon>eudicotyledons</taxon>
        <taxon>Gunneridae</taxon>
        <taxon>Pentapetalae</taxon>
        <taxon>asterids</taxon>
        <taxon>lamiids</taxon>
        <taxon>Lamiales</taxon>
        <taxon>Bignoniaceae</taxon>
        <taxon>Crescentiina</taxon>
        <taxon>Tabebuia alliance</taxon>
        <taxon>Handroanthus</taxon>
    </lineage>
</organism>
<dbReference type="InterPro" id="IPR001623">
    <property type="entry name" value="DnaJ_domain"/>
</dbReference>
<feature type="domain" description="J" evidence="1">
    <location>
        <begin position="200"/>
        <end position="263"/>
    </location>
</feature>
<protein>
    <recommendedName>
        <fullName evidence="1">J domain-containing protein</fullName>
    </recommendedName>
</protein>
<evidence type="ECO:0000259" key="1">
    <source>
        <dbReference type="PROSITE" id="PS50076"/>
    </source>
</evidence>
<accession>A0A2G9FYU4</accession>
<name>A0A2G9FYU4_9LAMI</name>
<dbReference type="Gene3D" id="1.10.287.110">
    <property type="entry name" value="DnaJ domain"/>
    <property type="match status" value="1"/>
</dbReference>
<dbReference type="Pfam" id="PF00226">
    <property type="entry name" value="DnaJ"/>
    <property type="match status" value="1"/>
</dbReference>
<proteinExistence type="predicted"/>
<sequence>MNKVSRVAATINPEANPFQIRASLFHCTPVSERRRRTHWDSASSFRSSPRKFNQYSKRLQKQNLLRNVSEFAEHLFQSWQSDRDDHDQPPHRGNSWFRPSFREDGYKRGKSRYRTSRASTRDFEFCDDDYDDVEFESIFRSAFGGDRYFYWSFTTDDEPRYRSSSSYSSNYRTYNGWKYQYDEEYDSSSEYEKPMTDMTSDRLALGLSASGPLNLDDVKNAYRACALKWHPDRHQGSSKVIAEEKFKACSAAYQSLCDKLALY</sequence>
<dbReference type="SUPFAM" id="SSF46565">
    <property type="entry name" value="Chaperone J-domain"/>
    <property type="match status" value="1"/>
</dbReference>
<evidence type="ECO:0000313" key="2">
    <source>
        <dbReference type="EMBL" id="PIM98222.1"/>
    </source>
</evidence>
<comment type="caution">
    <text evidence="2">The sequence shown here is derived from an EMBL/GenBank/DDBJ whole genome shotgun (WGS) entry which is preliminary data.</text>
</comment>
<dbReference type="CDD" id="cd06257">
    <property type="entry name" value="DnaJ"/>
    <property type="match status" value="1"/>
</dbReference>
<dbReference type="STRING" id="429701.A0A2G9FYU4"/>
<dbReference type="PROSITE" id="PS50076">
    <property type="entry name" value="DNAJ_2"/>
    <property type="match status" value="1"/>
</dbReference>